<proteinExistence type="predicted"/>
<dbReference type="Pfam" id="PF13641">
    <property type="entry name" value="Glyco_tranf_2_3"/>
    <property type="match status" value="1"/>
</dbReference>
<dbReference type="SUPFAM" id="SSF53448">
    <property type="entry name" value="Nucleotide-diphospho-sugar transferases"/>
    <property type="match status" value="1"/>
</dbReference>
<dbReference type="Gene3D" id="3.90.550.10">
    <property type="entry name" value="Spore Coat Polysaccharide Biosynthesis Protein SpsA, Chain A"/>
    <property type="match status" value="1"/>
</dbReference>
<gene>
    <name evidence="1" type="ORF">D7I47_08735</name>
</gene>
<organism evidence="1 2">
    <name type="scientific">Protaetiibacter intestinalis</name>
    <dbReference type="NCBI Taxonomy" id="2419774"/>
    <lineage>
        <taxon>Bacteria</taxon>
        <taxon>Bacillati</taxon>
        <taxon>Actinomycetota</taxon>
        <taxon>Actinomycetes</taxon>
        <taxon>Micrococcales</taxon>
        <taxon>Microbacteriaceae</taxon>
        <taxon>Protaetiibacter</taxon>
    </lineage>
</organism>
<dbReference type="PANTHER" id="PTHR43179">
    <property type="entry name" value="RHAMNOSYLTRANSFERASE WBBL"/>
    <property type="match status" value="1"/>
</dbReference>
<dbReference type="EMBL" id="CP032630">
    <property type="protein sequence ID" value="AYF98332.1"/>
    <property type="molecule type" value="Genomic_DNA"/>
</dbReference>
<reference evidence="2" key="1">
    <citation type="submission" date="2018-09" db="EMBL/GenBank/DDBJ databases">
        <title>Genome sequencing of strain 2DFWR-13.</title>
        <authorList>
            <person name="Heo J."/>
            <person name="Kim S.-J."/>
            <person name="Kwon S.-W."/>
        </authorList>
    </citation>
    <scope>NUCLEOTIDE SEQUENCE [LARGE SCALE GENOMIC DNA]</scope>
    <source>
        <strain evidence="2">2DFWR-13</strain>
    </source>
</reference>
<dbReference type="InterPro" id="IPR029044">
    <property type="entry name" value="Nucleotide-diphossugar_trans"/>
</dbReference>
<keyword evidence="1" id="KW-0808">Transferase</keyword>
<name>A0A387B419_9MICO</name>
<dbReference type="AlphaFoldDB" id="A0A387B419"/>
<keyword evidence="2" id="KW-1185">Reference proteome</keyword>
<protein>
    <submittedName>
        <fullName evidence="1">Glycosyltransferase family 2 protein</fullName>
    </submittedName>
</protein>
<sequence>MTVAGVDRAIITVSYGSTDVLGPFLASVARTSAVEPIIVVADNLAEQTIARLASASGARYIALPNNPGYGGAVNAAVADLPDSVHWVLISNPDVVLGEGALDALIATAGESDDIGAVGPAILRQDGSVYPSARKVPSLRTGVGHALFAEVWPGNPWTQRYRQDDDLARRDAGWLSGACVLVRREAFDAVGGFDEAYFMYFEDVDLGYRLGKHGYRNVYQPAVSVTHIGAHSTSDHSAAMLDAHHRSARRFIASKYAHWYLWPIRATLSIGLRIRSRIARQAIGSTNRER</sequence>
<dbReference type="KEGG" id="lyd:D7I47_08735"/>
<accession>A0A387B419</accession>
<evidence type="ECO:0000313" key="2">
    <source>
        <dbReference type="Proteomes" id="UP000278886"/>
    </source>
</evidence>
<dbReference type="Proteomes" id="UP000278886">
    <property type="component" value="Chromosome"/>
</dbReference>
<dbReference type="PANTHER" id="PTHR43179:SF7">
    <property type="entry name" value="RHAMNOSYLTRANSFERASE WBBL"/>
    <property type="match status" value="1"/>
</dbReference>
<evidence type="ECO:0000313" key="1">
    <source>
        <dbReference type="EMBL" id="AYF98332.1"/>
    </source>
</evidence>
<dbReference type="CDD" id="cd04186">
    <property type="entry name" value="GT_2_like_c"/>
    <property type="match status" value="1"/>
</dbReference>
<dbReference type="GO" id="GO:0016740">
    <property type="term" value="F:transferase activity"/>
    <property type="evidence" value="ECO:0007669"/>
    <property type="project" value="UniProtKB-KW"/>
</dbReference>
<dbReference type="OrthoDB" id="9771846at2"/>